<dbReference type="InterPro" id="IPR022948">
    <property type="entry name" value="COD_ChbG_bac"/>
</dbReference>
<keyword evidence="6 9" id="KW-0146">Chitin degradation</keyword>
<dbReference type="UniPathway" id="UPA00349"/>
<dbReference type="GO" id="GO:0019213">
    <property type="term" value="F:deacetylase activity"/>
    <property type="evidence" value="ECO:0007669"/>
    <property type="project" value="TreeGrafter"/>
</dbReference>
<name>A0A0F6RF09_CITAM</name>
<accession>A0A0F6RF09</accession>
<dbReference type="PANTHER" id="PTHR31609">
    <property type="entry name" value="YDJC DEACETYLASE FAMILY MEMBER"/>
    <property type="match status" value="1"/>
</dbReference>
<dbReference type="OrthoDB" id="9774177at2"/>
<dbReference type="Gene3D" id="3.20.20.370">
    <property type="entry name" value="Glycoside hydrolase/deacetylase"/>
    <property type="match status" value="1"/>
</dbReference>
<dbReference type="PATRIC" id="fig|1261127.3.peg.1226"/>
<comment type="pathway">
    <text evidence="9">Glycan degradation; chitin degradation.</text>
</comment>
<dbReference type="HOGENOM" id="CLU_064244_4_1_6"/>
<keyword evidence="7 9" id="KW-0119">Carbohydrate metabolism</keyword>
<evidence type="ECO:0000256" key="1">
    <source>
        <dbReference type="ARBA" id="ARBA00001946"/>
    </source>
</evidence>
<feature type="binding site" evidence="9">
    <location>
        <position position="61"/>
    </location>
    <ligand>
        <name>Mg(2+)</name>
        <dbReference type="ChEBI" id="CHEBI:18420"/>
    </ligand>
</feature>
<comment type="catalytic activity">
    <reaction evidence="9">
        <text>diacetylchitobiose-6'-phosphate + H2O = N'-monoacetylchitobiose-6'-phosphate + acetate</text>
        <dbReference type="Rhea" id="RHEA:35083"/>
        <dbReference type="ChEBI" id="CHEBI:15377"/>
        <dbReference type="ChEBI" id="CHEBI:30089"/>
        <dbReference type="ChEBI" id="CHEBI:64883"/>
        <dbReference type="ChEBI" id="CHEBI:71315"/>
    </reaction>
</comment>
<comment type="subunit">
    <text evidence="9">Homodimer.</text>
</comment>
<dbReference type="GO" id="GO:0006032">
    <property type="term" value="P:chitin catabolic process"/>
    <property type="evidence" value="ECO:0007669"/>
    <property type="project" value="UniProtKB-UniPathway"/>
</dbReference>
<evidence type="ECO:0000256" key="3">
    <source>
        <dbReference type="ARBA" id="ARBA00022723"/>
    </source>
</evidence>
<evidence type="ECO:0000313" key="11">
    <source>
        <dbReference type="Proteomes" id="UP000034085"/>
    </source>
</evidence>
<evidence type="ECO:0000313" key="10">
    <source>
        <dbReference type="EMBL" id="AKE58728.1"/>
    </source>
</evidence>
<dbReference type="AlphaFoldDB" id="A0A0F6RF09"/>
<keyword evidence="4 9" id="KW-0378">Hydrolase</keyword>
<evidence type="ECO:0000256" key="4">
    <source>
        <dbReference type="ARBA" id="ARBA00022801"/>
    </source>
</evidence>
<dbReference type="EC" id="3.5.1.105" evidence="9"/>
<keyword evidence="2 9" id="KW-0963">Cytoplasm</keyword>
<keyword evidence="3 9" id="KW-0479">Metal-binding</keyword>
<dbReference type="NCBIfam" id="NF002559">
    <property type="entry name" value="PRK02134.1"/>
    <property type="match status" value="1"/>
</dbReference>
<comment type="function">
    <text evidence="9">Involved in the degradation of chitin. ChbG is essential for growth on the acetylated chitooligosaccharides chitobiose and chitotriose but is dispensable for growth on cellobiose and chitosan dimer, the deacetylated form of chitobiose. Deacetylation of chitobiose-6-P and chitotriose-6-P is necessary for both the activation of the chb promoter by the regulatory protein ChbR and the hydrolysis of phosphorylated beta-glucosides by the phospho-beta-glucosidase ChbF. Catalyzes the removal of only one acetyl group from chitobiose-6-P to yield monoacetylchitobiose-6-P, the inducer of ChbR and the substrate of ChbF.</text>
</comment>
<proteinExistence type="inferred from homology"/>
<protein>
    <recommendedName>
        <fullName evidence="9">Chitooligosaccharide deacetylase</fullName>
        <shortName evidence="9">COD</shortName>
        <ecNumber evidence="9">3.5.1.105</ecNumber>
    </recommendedName>
    <alternativeName>
        <fullName evidence="9">Chitin disaccharide deacetylase</fullName>
    </alternativeName>
    <alternativeName>
        <fullName evidence="9">Chitobiose deacetylase</fullName>
    </alternativeName>
    <alternativeName>
        <fullName evidence="9">Chitobiose-6P deacetylase</fullName>
    </alternativeName>
    <alternativeName>
        <fullName evidence="9">Chitotriose deacetylase</fullName>
    </alternativeName>
    <alternativeName>
        <fullName evidence="9">Chitotriose-6P deacetylase</fullName>
    </alternativeName>
</protein>
<reference evidence="10 11" key="1">
    <citation type="journal article" date="2013" name="Appl. Microbiol. Biotechnol.">
        <title>Glycerol assimilation and production of 1,3-propanediol by Citrobacter amalonaticus Y19.</title>
        <authorList>
            <person name="Ainala S.K."/>
            <person name="Ashok S."/>
            <person name="Ko Y."/>
            <person name="Park S."/>
        </authorList>
    </citation>
    <scope>NUCLEOTIDE SEQUENCE [LARGE SCALE GENOMIC DNA]</scope>
    <source>
        <strain evidence="10 11">Y19</strain>
    </source>
</reference>
<keyword evidence="5 9" id="KW-0460">Magnesium</keyword>
<evidence type="ECO:0000256" key="7">
    <source>
        <dbReference type="ARBA" id="ARBA00023277"/>
    </source>
</evidence>
<comment type="similarity">
    <text evidence="9">Belongs to the YdjC deacetylase family. ChbG subfamily.</text>
</comment>
<dbReference type="KEGG" id="cama:F384_05985"/>
<dbReference type="GO" id="GO:0052777">
    <property type="term" value="P:diacetylchitobiose catabolic process"/>
    <property type="evidence" value="ECO:0007669"/>
    <property type="project" value="UniProtKB-UniRule"/>
</dbReference>
<evidence type="ECO:0000256" key="5">
    <source>
        <dbReference type="ARBA" id="ARBA00022842"/>
    </source>
</evidence>
<comment type="catalytic activity">
    <reaction evidence="9">
        <text>N,N'-diacetylchitobiose + H2O = N-acetyl-beta-D-glucosaminyl-(1-&gt;4)-D-glucosamine + acetate</text>
        <dbReference type="Rhea" id="RHEA:27469"/>
        <dbReference type="ChEBI" id="CHEBI:15377"/>
        <dbReference type="ChEBI" id="CHEBI:28681"/>
        <dbReference type="ChEBI" id="CHEBI:30089"/>
        <dbReference type="ChEBI" id="CHEBI:59910"/>
        <dbReference type="EC" id="3.5.1.105"/>
    </reaction>
</comment>
<evidence type="ECO:0000256" key="2">
    <source>
        <dbReference type="ARBA" id="ARBA00022490"/>
    </source>
</evidence>
<comment type="cofactor">
    <cofactor evidence="1 9">
        <name>Mg(2+)</name>
        <dbReference type="ChEBI" id="CHEBI:18420"/>
    </cofactor>
</comment>
<dbReference type="InterPro" id="IPR011330">
    <property type="entry name" value="Glyco_hydro/deAcase_b/a-brl"/>
</dbReference>
<sequence length="252" mass="28226">MERLLIVNADDFGLSKGQNYGIVEACRHGVVTSTTALVNGDAIEHAVTLSRDLPTLAVGMHFVLTLGKPLTEMPGLTREGRLGKWIWQMAEEDTLPLDDIARELACQYQRFIDLFGREPTHLDSHHHVHMFPQLFPLVARFAAERNVALRIDRQSVFQAADLPATLRSSQGFSSEFYGEEITEALFLHVLDDSAKRGESSLEVMCHPAFVDDTIRQSAYCYPRLTELDVLTSASLKYAIAERGYRLGSFLDV</sequence>
<dbReference type="SUPFAM" id="SSF88713">
    <property type="entry name" value="Glycoside hydrolase/deacetylase"/>
    <property type="match status" value="1"/>
</dbReference>
<evidence type="ECO:0000256" key="9">
    <source>
        <dbReference type="HAMAP-Rule" id="MF_01246"/>
    </source>
</evidence>
<dbReference type="Proteomes" id="UP000034085">
    <property type="component" value="Chromosome"/>
</dbReference>
<evidence type="ECO:0000256" key="6">
    <source>
        <dbReference type="ARBA" id="ARBA00023024"/>
    </source>
</evidence>
<dbReference type="CDD" id="cd10803">
    <property type="entry name" value="YdjC_EF3048_like"/>
    <property type="match status" value="1"/>
</dbReference>
<gene>
    <name evidence="9" type="primary">chbG</name>
    <name evidence="10" type="ORF">F384_05985</name>
</gene>
<dbReference type="Pfam" id="PF04794">
    <property type="entry name" value="YdjC"/>
    <property type="match status" value="1"/>
</dbReference>
<dbReference type="InterPro" id="IPR006879">
    <property type="entry name" value="YdjC-like"/>
</dbReference>
<dbReference type="EMBL" id="CP011132">
    <property type="protein sequence ID" value="AKE58728.1"/>
    <property type="molecule type" value="Genomic_DNA"/>
</dbReference>
<organism evidence="10 11">
    <name type="scientific">Citrobacter amalonaticus Y19</name>
    <dbReference type="NCBI Taxonomy" id="1261127"/>
    <lineage>
        <taxon>Bacteria</taxon>
        <taxon>Pseudomonadati</taxon>
        <taxon>Pseudomonadota</taxon>
        <taxon>Gammaproteobacteria</taxon>
        <taxon>Enterobacterales</taxon>
        <taxon>Enterobacteriaceae</taxon>
        <taxon>Citrobacter</taxon>
    </lineage>
</organism>
<comment type="subcellular location">
    <subcellularLocation>
        <location evidence="9">Cytoplasm</location>
    </subcellularLocation>
</comment>
<dbReference type="RefSeq" id="WP_046479707.1">
    <property type="nucleotide sequence ID" value="NZ_CP011132.1"/>
</dbReference>
<dbReference type="PANTHER" id="PTHR31609:SF1">
    <property type="entry name" value="CARBOHYDRATE DEACETYLASE"/>
    <property type="match status" value="1"/>
</dbReference>
<keyword evidence="8 9" id="KW-0624">Polysaccharide degradation</keyword>
<dbReference type="HAMAP" id="MF_01246">
    <property type="entry name" value="COD"/>
    <property type="match status" value="1"/>
</dbReference>
<dbReference type="GO" id="GO:0036311">
    <property type="term" value="F:chitin disaccharide deacetylase activity"/>
    <property type="evidence" value="ECO:0007669"/>
    <property type="project" value="UniProtKB-UniRule"/>
</dbReference>
<dbReference type="GO" id="GO:0000272">
    <property type="term" value="P:polysaccharide catabolic process"/>
    <property type="evidence" value="ECO:0007669"/>
    <property type="project" value="UniProtKB-UniRule"/>
</dbReference>
<evidence type="ECO:0000256" key="8">
    <source>
        <dbReference type="ARBA" id="ARBA00023326"/>
    </source>
</evidence>
<feature type="binding site" evidence="9">
    <location>
        <position position="125"/>
    </location>
    <ligand>
        <name>Mg(2+)</name>
        <dbReference type="ChEBI" id="CHEBI:18420"/>
    </ligand>
</feature>
<dbReference type="FunFam" id="3.20.20.370:FF:000001">
    <property type="entry name" value="Chitooligosaccharide deacetylase"/>
    <property type="match status" value="1"/>
</dbReference>
<dbReference type="GO" id="GO:0046872">
    <property type="term" value="F:metal ion binding"/>
    <property type="evidence" value="ECO:0007669"/>
    <property type="project" value="UniProtKB-KW"/>
</dbReference>
<dbReference type="GO" id="GO:0005737">
    <property type="term" value="C:cytoplasm"/>
    <property type="evidence" value="ECO:0007669"/>
    <property type="project" value="UniProtKB-SubCell"/>
</dbReference>